<name>A0A1Z1M0F5_9FLOR</name>
<comment type="similarity">
    <text evidence="1">Belongs to the ycf18/nblA family.</text>
</comment>
<dbReference type="Pfam" id="PF04485">
    <property type="entry name" value="NblA"/>
    <property type="match status" value="1"/>
</dbReference>
<dbReference type="EMBL" id="MF101409">
    <property type="protein sequence ID" value="ARW59548.1"/>
    <property type="molecule type" value="Genomic_DNA"/>
</dbReference>
<dbReference type="SUPFAM" id="SSF109859">
    <property type="entry name" value="NblA-like"/>
    <property type="match status" value="1"/>
</dbReference>
<protein>
    <recommendedName>
        <fullName evidence="2">Uncharacterized protein ycf18</fullName>
    </recommendedName>
</protein>
<keyword evidence="3" id="KW-0934">Plastid</keyword>
<organism evidence="3">
    <name type="scientific">Platysiphonia delicata</name>
    <dbReference type="NCBI Taxonomy" id="2006979"/>
    <lineage>
        <taxon>Eukaryota</taxon>
        <taxon>Rhodophyta</taxon>
        <taxon>Florideophyceae</taxon>
        <taxon>Rhodymeniophycidae</taxon>
        <taxon>Ceramiales</taxon>
        <taxon>Delesseriaceae</taxon>
        <taxon>Platysiphonia</taxon>
    </lineage>
</organism>
<sequence>MDKINRLTLEQEFQLIMYKKKIMKLNKKQIKKYLKYTLEQMMIKDNIIRFYIKKSIL</sequence>
<dbReference type="InterPro" id="IPR036904">
    <property type="entry name" value="NblA_sf"/>
</dbReference>
<evidence type="ECO:0000256" key="1">
    <source>
        <dbReference type="ARBA" id="ARBA00008091"/>
    </source>
</evidence>
<gene>
    <name evidence="3" type="primary">nblA</name>
</gene>
<reference evidence="3" key="1">
    <citation type="journal article" date="2017" name="J. Phycol.">
        <title>Analysis of chloroplast genomes and a supermatrix inform reclassification of the Rhodomelaceae (Rhodophyta).</title>
        <authorList>
            <person name="Diaz-Tapia P."/>
            <person name="Maggs C.A."/>
            <person name="West J.A."/>
            <person name="Verbruggen H."/>
        </authorList>
    </citation>
    <scope>NUCLEOTIDE SEQUENCE</scope>
    <source>
        <strain evidence="3">HV1445</strain>
    </source>
</reference>
<dbReference type="GeneID" id="33353003"/>
<dbReference type="InterPro" id="IPR007574">
    <property type="entry name" value="NblA"/>
</dbReference>
<evidence type="ECO:0000256" key="2">
    <source>
        <dbReference type="ARBA" id="ARBA00021553"/>
    </source>
</evidence>
<dbReference type="AlphaFoldDB" id="A0A1Z1M0F5"/>
<proteinExistence type="inferred from homology"/>
<accession>A0A1Z1M0F5</accession>
<geneLocation type="chloroplast" evidence="3"/>
<dbReference type="RefSeq" id="YP_009391404.1">
    <property type="nucleotide sequence ID" value="NC_035258.1"/>
</dbReference>
<keyword evidence="3" id="KW-0150">Chloroplast</keyword>
<dbReference type="Gene3D" id="1.10.287.670">
    <property type="entry name" value="Phycobilisome degradation protein NblA"/>
    <property type="match status" value="1"/>
</dbReference>
<evidence type="ECO:0000313" key="3">
    <source>
        <dbReference type="EMBL" id="ARW59548.1"/>
    </source>
</evidence>